<dbReference type="GO" id="GO:0051560">
    <property type="term" value="P:mitochondrial calcium ion homeostasis"/>
    <property type="evidence" value="ECO:0007669"/>
    <property type="project" value="UniProtKB-UniRule"/>
</dbReference>
<gene>
    <name evidence="16" type="ORF">chiPu_0017142</name>
</gene>
<dbReference type="Proteomes" id="UP000287033">
    <property type="component" value="Unassembled WGS sequence"/>
</dbReference>
<keyword evidence="6" id="KW-0812">Transmembrane</keyword>
<evidence type="ECO:0000256" key="14">
    <source>
        <dbReference type="ARBA" id="ARBA00031235"/>
    </source>
</evidence>
<organism evidence="16 17">
    <name type="scientific">Chiloscyllium punctatum</name>
    <name type="common">Brownbanded bambooshark</name>
    <name type="synonym">Hemiscyllium punctatum</name>
    <dbReference type="NCBI Taxonomy" id="137246"/>
    <lineage>
        <taxon>Eukaryota</taxon>
        <taxon>Metazoa</taxon>
        <taxon>Chordata</taxon>
        <taxon>Craniata</taxon>
        <taxon>Vertebrata</taxon>
        <taxon>Chondrichthyes</taxon>
        <taxon>Elasmobranchii</taxon>
        <taxon>Galeomorphii</taxon>
        <taxon>Galeoidea</taxon>
        <taxon>Orectolobiformes</taxon>
        <taxon>Hemiscylliidae</taxon>
        <taxon>Chiloscyllium</taxon>
    </lineage>
</organism>
<dbReference type="Pfam" id="PF10161">
    <property type="entry name" value="DDDD"/>
    <property type="match status" value="1"/>
</dbReference>
<comment type="subunit">
    <text evidence="15">Component of the uniplex complex. Interacts (via the transmembrane region) with MCU (via the first transmembrane region); the interaction is direct.</text>
</comment>
<dbReference type="STRING" id="137246.A0A401T7Q3"/>
<keyword evidence="5 15" id="KW-0109">Calcium transport</keyword>
<evidence type="ECO:0000313" key="17">
    <source>
        <dbReference type="Proteomes" id="UP000287033"/>
    </source>
</evidence>
<evidence type="ECO:0000256" key="1">
    <source>
        <dbReference type="ARBA" id="ARBA00004434"/>
    </source>
</evidence>
<keyword evidence="13" id="KW-0472">Membrane</keyword>
<dbReference type="OrthoDB" id="10039145at2759"/>
<evidence type="ECO:0000256" key="8">
    <source>
        <dbReference type="ARBA" id="ARBA00022837"/>
    </source>
</evidence>
<dbReference type="InterPro" id="IPR018782">
    <property type="entry name" value="MCU_reg"/>
</dbReference>
<dbReference type="OMA" id="MGTQISK"/>
<dbReference type="PANTHER" id="PTHR33904:SF1">
    <property type="entry name" value="ESSENTIAL MCU REGULATOR, MITOCHONDRIAL"/>
    <property type="match status" value="1"/>
</dbReference>
<keyword evidence="11 15" id="KW-0406">Ion transport</keyword>
<reference evidence="16 17" key="1">
    <citation type="journal article" date="2018" name="Nat. Ecol. Evol.">
        <title>Shark genomes provide insights into elasmobranch evolution and the origin of vertebrates.</title>
        <authorList>
            <person name="Hara Y"/>
            <person name="Yamaguchi K"/>
            <person name="Onimaru K"/>
            <person name="Kadota M"/>
            <person name="Koyanagi M"/>
            <person name="Keeley SD"/>
            <person name="Tatsumi K"/>
            <person name="Tanaka K"/>
            <person name="Motone F"/>
            <person name="Kageyama Y"/>
            <person name="Nozu R"/>
            <person name="Adachi N"/>
            <person name="Nishimura O"/>
            <person name="Nakagawa R"/>
            <person name="Tanegashima C"/>
            <person name="Kiyatake I"/>
            <person name="Matsumoto R"/>
            <person name="Murakumo K"/>
            <person name="Nishida K"/>
            <person name="Terakita A"/>
            <person name="Kuratani S"/>
            <person name="Sato K"/>
            <person name="Hyodo S Kuraku.S."/>
        </authorList>
    </citation>
    <scope>NUCLEOTIDE SEQUENCE [LARGE SCALE GENOMIC DNA]</scope>
</reference>
<protein>
    <recommendedName>
        <fullName evidence="3 15">Essential MCU regulator, mitochondrial</fullName>
    </recommendedName>
    <alternativeName>
        <fullName evidence="14 15">Single-pass membrane protein with aspartate-rich tail 1, mitochondrial</fullName>
    </alternativeName>
</protein>
<dbReference type="PANTHER" id="PTHR33904">
    <property type="entry name" value="ESSENTIAL MCU REGULATOR, MITOCHONDRIAL"/>
    <property type="match status" value="1"/>
</dbReference>
<evidence type="ECO:0000256" key="3">
    <source>
        <dbReference type="ARBA" id="ARBA00022180"/>
    </source>
</evidence>
<evidence type="ECO:0000256" key="9">
    <source>
        <dbReference type="ARBA" id="ARBA00022946"/>
    </source>
</evidence>
<dbReference type="EMBL" id="BEZZ01001220">
    <property type="protein sequence ID" value="GCC38627.1"/>
    <property type="molecule type" value="Genomic_DNA"/>
</dbReference>
<evidence type="ECO:0000256" key="11">
    <source>
        <dbReference type="ARBA" id="ARBA00023065"/>
    </source>
</evidence>
<dbReference type="GO" id="GO:1990246">
    <property type="term" value="C:uniplex complex"/>
    <property type="evidence" value="ECO:0007669"/>
    <property type="project" value="UniProtKB-UniRule"/>
</dbReference>
<evidence type="ECO:0000256" key="5">
    <source>
        <dbReference type="ARBA" id="ARBA00022568"/>
    </source>
</evidence>
<name>A0A401T7Q3_CHIPU</name>
<evidence type="ECO:0000256" key="7">
    <source>
        <dbReference type="ARBA" id="ARBA00022792"/>
    </source>
</evidence>
<keyword evidence="7 15" id="KW-0999">Mitochondrion inner membrane</keyword>
<sequence>MATVGRFLLGVGGSLRAGVTRCLLNPQIKAGGQFNSSRKVVMSKSGAILPKPVKTPFGLMKVFIVVIPFLYMGTQISKSFASLLEEHDIFVPVDDDDDD</sequence>
<evidence type="ECO:0000256" key="2">
    <source>
        <dbReference type="ARBA" id="ARBA00008958"/>
    </source>
</evidence>
<dbReference type="GO" id="GO:0036444">
    <property type="term" value="P:calcium import into the mitochondrion"/>
    <property type="evidence" value="ECO:0007669"/>
    <property type="project" value="UniProtKB-UniRule"/>
</dbReference>
<evidence type="ECO:0000256" key="12">
    <source>
        <dbReference type="ARBA" id="ARBA00023128"/>
    </source>
</evidence>
<comment type="function">
    <text evidence="15">Essential regulatory subunit of the mitochondrial calcium uniporter complex (uniplex), a complex that mediates calcium uptake into mitochondria.</text>
</comment>
<comment type="subcellular location">
    <subcellularLocation>
        <location evidence="1 15">Mitochondrion inner membrane</location>
        <topology evidence="1 15">Single-pass membrane protein</topology>
    </subcellularLocation>
</comment>
<comment type="caution">
    <text evidence="16">The sequence shown here is derived from an EMBL/GenBank/DDBJ whole genome shotgun (WGS) entry which is preliminary data.</text>
</comment>
<dbReference type="AlphaFoldDB" id="A0A401T7Q3"/>
<evidence type="ECO:0000256" key="4">
    <source>
        <dbReference type="ARBA" id="ARBA00022448"/>
    </source>
</evidence>
<comment type="similarity">
    <text evidence="2 15">Belongs to the SMDT1/EMRE family.</text>
</comment>
<keyword evidence="4 15" id="KW-0813">Transport</keyword>
<keyword evidence="10" id="KW-1133">Transmembrane helix</keyword>
<keyword evidence="9 15" id="KW-0809">Transit peptide</keyword>
<keyword evidence="17" id="KW-1185">Reference proteome</keyword>
<proteinExistence type="inferred from homology"/>
<accession>A0A401T7Q3</accession>
<keyword evidence="8 15" id="KW-0106">Calcium</keyword>
<evidence type="ECO:0000313" key="16">
    <source>
        <dbReference type="EMBL" id="GCC38627.1"/>
    </source>
</evidence>
<evidence type="ECO:0000256" key="10">
    <source>
        <dbReference type="ARBA" id="ARBA00022989"/>
    </source>
</evidence>
<evidence type="ECO:0000256" key="13">
    <source>
        <dbReference type="ARBA" id="ARBA00023136"/>
    </source>
</evidence>
<keyword evidence="12 15" id="KW-0496">Mitochondrion</keyword>
<evidence type="ECO:0000256" key="15">
    <source>
        <dbReference type="RuleBase" id="RU369077"/>
    </source>
</evidence>
<evidence type="ECO:0000256" key="6">
    <source>
        <dbReference type="ARBA" id="ARBA00022692"/>
    </source>
</evidence>